<dbReference type="PANTHER" id="PTHR10353">
    <property type="entry name" value="GLYCOSYL HYDROLASE"/>
    <property type="match status" value="1"/>
</dbReference>
<gene>
    <name evidence="6" type="ORF">Cgig2_020887</name>
</gene>
<feature type="signal peptide" evidence="5">
    <location>
        <begin position="1"/>
        <end position="18"/>
    </location>
</feature>
<dbReference type="Pfam" id="PF00232">
    <property type="entry name" value="Glyco_hydro_1"/>
    <property type="match status" value="1"/>
</dbReference>
<proteinExistence type="inferred from homology"/>
<dbReference type="GO" id="GO:0008422">
    <property type="term" value="F:beta-glucosidase activity"/>
    <property type="evidence" value="ECO:0007669"/>
    <property type="project" value="TreeGrafter"/>
</dbReference>
<name>A0A9Q1KGT7_9CARY</name>
<evidence type="ECO:0000313" key="6">
    <source>
        <dbReference type="EMBL" id="KAJ8444041.1"/>
    </source>
</evidence>
<dbReference type="AlphaFoldDB" id="A0A9Q1KGT7"/>
<feature type="chain" id="PRO_5040291612" description="Beta-glucosidase" evidence="5">
    <location>
        <begin position="19"/>
        <end position="682"/>
    </location>
</feature>
<keyword evidence="5" id="KW-0732">Signal</keyword>
<dbReference type="GO" id="GO:0005975">
    <property type="term" value="P:carbohydrate metabolic process"/>
    <property type="evidence" value="ECO:0007669"/>
    <property type="project" value="InterPro"/>
</dbReference>
<dbReference type="PROSITE" id="PS00653">
    <property type="entry name" value="GLYCOSYL_HYDROL_F1_2"/>
    <property type="match status" value="1"/>
</dbReference>
<comment type="similarity">
    <text evidence="1 4">Belongs to the glycosyl hydrolase 1 family.</text>
</comment>
<dbReference type="InterPro" id="IPR017853">
    <property type="entry name" value="GH"/>
</dbReference>
<dbReference type="FunFam" id="3.20.20.80:FF:000020">
    <property type="entry name" value="Beta-glucosidase 12"/>
    <property type="match status" value="1"/>
</dbReference>
<evidence type="ECO:0000256" key="4">
    <source>
        <dbReference type="RuleBase" id="RU003690"/>
    </source>
</evidence>
<evidence type="ECO:0008006" key="8">
    <source>
        <dbReference type="Google" id="ProtNLM"/>
    </source>
</evidence>
<dbReference type="InterPro" id="IPR033132">
    <property type="entry name" value="GH_1_N_CS"/>
</dbReference>
<sequence length="682" mass="76912">MAESAASFSLLLIHLLRCFMLLNLEGNYQLLAVGANDINRHGSGTSAYQVEGWTFEEGSKATILDTFAHTVVTQQNERGLKLYENGDEGEIRSCFLSLLTHFLWWSMLLYSAGNYQLLAAGAKEYNRHDFPPGFIFGSGTSAYQVEGAALEDGRKASIFDTFAHSGFVLGNGDVAADQYHKYREDVQLMKETGLDAYRFSISWSRLIPDGRGHVNPKALKYYNNLINELISNGIQPHVTLMHMDIPQKLEDEYGGFLNWRIIEDFTAYAEVCFREFGDRVLHWTTINEANIFVLGGYNTGDSPPARCSFPFGFNCTVGNSSTEPYIAAHNVLLAHASAARLYKEKYQARQYGSLGFSLYAFHFIPFMNTREDATAAQRAHDFFVGWFMYPLMYGDYPQIMKRNVGTRLPTFAKNESELVKGSFDFIGMNYYTVIMTKDNSTGLMTELRDYFGDMAAKWISTSYICNLNFLISLIRLIASQLTAAINGSAPMGQVKTCFDPKEVSVIYRLNLYPNIPWGLQGVLELFKQAYSNPPICIYENGSSLLSLVCVIVACSSQLTEQNIGVDDRPRVEYLQSHIGGLLDAVRNGSNTKGYFVWSFVDLFELLYGYKSCFGLYYINFSDPSLTRYPKLSQRWYSRFLKGESVVTDGTLQDMPTIFQNSPVDVNDPSLLQHPEHLQHNSA</sequence>
<dbReference type="OrthoDB" id="65569at2759"/>
<evidence type="ECO:0000256" key="5">
    <source>
        <dbReference type="SAM" id="SignalP"/>
    </source>
</evidence>
<keyword evidence="2" id="KW-0378">Hydrolase</keyword>
<keyword evidence="7" id="KW-1185">Reference proteome</keyword>
<evidence type="ECO:0000256" key="2">
    <source>
        <dbReference type="ARBA" id="ARBA00022801"/>
    </source>
</evidence>
<accession>A0A9Q1KGT7</accession>
<protein>
    <recommendedName>
        <fullName evidence="8">Beta-glucosidase</fullName>
    </recommendedName>
</protein>
<dbReference type="PANTHER" id="PTHR10353:SF29">
    <property type="entry name" value="BETA-GLUCOSIDASE 11"/>
    <property type="match status" value="1"/>
</dbReference>
<reference evidence="6" key="1">
    <citation type="submission" date="2022-04" db="EMBL/GenBank/DDBJ databases">
        <title>Carnegiea gigantea Genome sequencing and assembly v2.</title>
        <authorList>
            <person name="Copetti D."/>
            <person name="Sanderson M.J."/>
            <person name="Burquez A."/>
            <person name="Wojciechowski M.F."/>
        </authorList>
    </citation>
    <scope>NUCLEOTIDE SEQUENCE</scope>
    <source>
        <strain evidence="6">SGP5-SGP5p</strain>
        <tissue evidence="6">Aerial part</tissue>
    </source>
</reference>
<dbReference type="PRINTS" id="PR00131">
    <property type="entry name" value="GLHYDRLASE1"/>
</dbReference>
<evidence type="ECO:0000256" key="3">
    <source>
        <dbReference type="ARBA" id="ARBA00023295"/>
    </source>
</evidence>
<dbReference type="SUPFAM" id="SSF51445">
    <property type="entry name" value="(Trans)glycosidases"/>
    <property type="match status" value="1"/>
</dbReference>
<evidence type="ECO:0000256" key="1">
    <source>
        <dbReference type="ARBA" id="ARBA00010838"/>
    </source>
</evidence>
<dbReference type="InterPro" id="IPR001360">
    <property type="entry name" value="Glyco_hydro_1"/>
</dbReference>
<dbReference type="EMBL" id="JAKOGI010000109">
    <property type="protein sequence ID" value="KAJ8444041.1"/>
    <property type="molecule type" value="Genomic_DNA"/>
</dbReference>
<evidence type="ECO:0000313" key="7">
    <source>
        <dbReference type="Proteomes" id="UP001153076"/>
    </source>
</evidence>
<organism evidence="6 7">
    <name type="scientific">Carnegiea gigantea</name>
    <dbReference type="NCBI Taxonomy" id="171969"/>
    <lineage>
        <taxon>Eukaryota</taxon>
        <taxon>Viridiplantae</taxon>
        <taxon>Streptophyta</taxon>
        <taxon>Embryophyta</taxon>
        <taxon>Tracheophyta</taxon>
        <taxon>Spermatophyta</taxon>
        <taxon>Magnoliopsida</taxon>
        <taxon>eudicotyledons</taxon>
        <taxon>Gunneridae</taxon>
        <taxon>Pentapetalae</taxon>
        <taxon>Caryophyllales</taxon>
        <taxon>Cactineae</taxon>
        <taxon>Cactaceae</taxon>
        <taxon>Cactoideae</taxon>
        <taxon>Echinocereeae</taxon>
        <taxon>Carnegiea</taxon>
    </lineage>
</organism>
<dbReference type="Gene3D" id="3.20.20.80">
    <property type="entry name" value="Glycosidases"/>
    <property type="match status" value="1"/>
</dbReference>
<dbReference type="Proteomes" id="UP001153076">
    <property type="component" value="Unassembled WGS sequence"/>
</dbReference>
<comment type="caution">
    <text evidence="6">The sequence shown here is derived from an EMBL/GenBank/DDBJ whole genome shotgun (WGS) entry which is preliminary data.</text>
</comment>
<keyword evidence="3" id="KW-0326">Glycosidase</keyword>